<organism evidence="1 2">
    <name type="scientific">Dysosmobacter welbionis</name>
    <dbReference type="NCBI Taxonomy" id="2093857"/>
    <lineage>
        <taxon>Bacteria</taxon>
        <taxon>Bacillati</taxon>
        <taxon>Bacillota</taxon>
        <taxon>Clostridia</taxon>
        <taxon>Eubacteriales</taxon>
        <taxon>Oscillospiraceae</taxon>
        <taxon>Dysosmobacter</taxon>
    </lineage>
</organism>
<dbReference type="RefSeq" id="WP_145985115.1">
    <property type="nucleotide sequence ID" value="NZ_CP034413.3"/>
</dbReference>
<keyword evidence="2" id="KW-1185">Reference proteome</keyword>
<evidence type="ECO:0000313" key="2">
    <source>
        <dbReference type="Proteomes" id="UP000298642"/>
    </source>
</evidence>
<dbReference type="AlphaFoldDB" id="A0A4D7AP05"/>
<protein>
    <submittedName>
        <fullName evidence="1">Uncharacterized protein</fullName>
    </submittedName>
</protein>
<sequence>MLFPDGLRFAIVGFTSEGFIFDLHHRTYVAYQTGGNLPPTGTESPRYRRQMTAMLTGPLKCARKRARPVWKSVRQKAVMLLLVFSLSLGSLMAVSQTVRAAVVRRVVEWYETHITYRHSGEQIAGDMPWYEITDLLEGYGEIES</sequence>
<gene>
    <name evidence="1" type="ORF">EIO64_08610</name>
</gene>
<dbReference type="EMBL" id="CP034413">
    <property type="protein sequence ID" value="QCI59281.1"/>
    <property type="molecule type" value="Genomic_DNA"/>
</dbReference>
<evidence type="ECO:0000313" key="1">
    <source>
        <dbReference type="EMBL" id="QCI59281.1"/>
    </source>
</evidence>
<reference evidence="2" key="1">
    <citation type="submission" date="2018-12" db="EMBL/GenBank/DDBJ databases">
        <title>Dusodibacter welbiota gen. nov., sp. nov., isolated from human faeces and emended description of the Oscillibacter genus.</title>
        <authorList>
            <person name="Le Roy T."/>
            <person name="Van der Smissen P."/>
            <person name="Delzenne N."/>
            <person name="Muccioli G."/>
            <person name="Collet J.F."/>
            <person name="Cani P.D."/>
        </authorList>
    </citation>
    <scope>NUCLEOTIDE SEQUENCE [LARGE SCALE GENOMIC DNA]</scope>
    <source>
        <strain evidence="2">J115</strain>
    </source>
</reference>
<accession>A0A4D7AP05</accession>
<proteinExistence type="predicted"/>
<dbReference type="KEGG" id="obj:EIO64_08610"/>
<name>A0A4D7AP05_9FIRM</name>
<dbReference type="Proteomes" id="UP000298642">
    <property type="component" value="Chromosome"/>
</dbReference>